<dbReference type="NCBIfam" id="NF038364">
    <property type="entry name" value="AglZ_HisF2_fam"/>
    <property type="match status" value="1"/>
</dbReference>
<dbReference type="InterPro" id="IPR050064">
    <property type="entry name" value="IGPS_HisA/HisF"/>
</dbReference>
<dbReference type="GO" id="GO:0000107">
    <property type="term" value="F:imidazoleglycerol-phosphate synthase activity"/>
    <property type="evidence" value="ECO:0007669"/>
    <property type="project" value="InterPro"/>
</dbReference>
<dbReference type="EC" id="4.3.2.10" evidence="4"/>
<dbReference type="UniPathway" id="UPA00031">
    <property type="reaction ID" value="UER00010"/>
</dbReference>
<evidence type="ECO:0000313" key="12">
    <source>
        <dbReference type="EMBL" id="TCZ73126.1"/>
    </source>
</evidence>
<dbReference type="InterPro" id="IPR004651">
    <property type="entry name" value="HisF"/>
</dbReference>
<evidence type="ECO:0000256" key="8">
    <source>
        <dbReference type="ARBA" id="ARBA00025475"/>
    </source>
</evidence>
<proteinExistence type="inferred from homology"/>
<dbReference type="InterPro" id="IPR011060">
    <property type="entry name" value="RibuloseP-bd_barrel"/>
</dbReference>
<dbReference type="PANTHER" id="PTHR21235:SF2">
    <property type="entry name" value="IMIDAZOLE GLYCEROL PHOSPHATE SYNTHASE HISHF"/>
    <property type="match status" value="1"/>
</dbReference>
<comment type="similarity">
    <text evidence="2 11">Belongs to the HisA/HisF family.</text>
</comment>
<organism evidence="12 13">
    <name type="scientific">Flaviaesturariibacter aridisoli</name>
    <dbReference type="NCBI Taxonomy" id="2545761"/>
    <lineage>
        <taxon>Bacteria</taxon>
        <taxon>Pseudomonadati</taxon>
        <taxon>Bacteroidota</taxon>
        <taxon>Chitinophagia</taxon>
        <taxon>Chitinophagales</taxon>
        <taxon>Chitinophagaceae</taxon>
        <taxon>Flaviaestuariibacter</taxon>
    </lineage>
</organism>
<dbReference type="CDD" id="cd04731">
    <property type="entry name" value="HisF"/>
    <property type="match status" value="1"/>
</dbReference>
<evidence type="ECO:0000256" key="4">
    <source>
        <dbReference type="ARBA" id="ARBA00012809"/>
    </source>
</evidence>
<name>A0A4R4E164_9BACT</name>
<dbReference type="GO" id="GO:0016829">
    <property type="term" value="F:lyase activity"/>
    <property type="evidence" value="ECO:0007669"/>
    <property type="project" value="UniProtKB-KW"/>
</dbReference>
<dbReference type="Gene3D" id="3.20.20.70">
    <property type="entry name" value="Aldolase class I"/>
    <property type="match status" value="1"/>
</dbReference>
<evidence type="ECO:0000256" key="5">
    <source>
        <dbReference type="ARBA" id="ARBA00022605"/>
    </source>
</evidence>
<keyword evidence="6 11" id="KW-0368">Histidine biosynthesis</keyword>
<comment type="catalytic activity">
    <reaction evidence="10">
        <text>5-[(5-phospho-1-deoxy-D-ribulos-1-ylimino)methylamino]-1-(5-phospho-beta-D-ribosyl)imidazole-4-carboxamide + L-glutamine = D-erythro-1-(imidazol-4-yl)glycerol 3-phosphate + 5-amino-1-(5-phospho-beta-D-ribosyl)imidazole-4-carboxamide + L-glutamate + H(+)</text>
        <dbReference type="Rhea" id="RHEA:24793"/>
        <dbReference type="ChEBI" id="CHEBI:15378"/>
        <dbReference type="ChEBI" id="CHEBI:29985"/>
        <dbReference type="ChEBI" id="CHEBI:58278"/>
        <dbReference type="ChEBI" id="CHEBI:58359"/>
        <dbReference type="ChEBI" id="CHEBI:58475"/>
        <dbReference type="ChEBI" id="CHEBI:58525"/>
        <dbReference type="EC" id="4.3.2.10"/>
    </reaction>
</comment>
<dbReference type="EMBL" id="SKFH01000008">
    <property type="protein sequence ID" value="TCZ73126.1"/>
    <property type="molecule type" value="Genomic_DNA"/>
</dbReference>
<comment type="pathway">
    <text evidence="1">Amino-acid biosynthesis; L-histidine biosynthesis; L-histidine from 5-phospho-alpha-D-ribose 1-diphosphate: step 5/9.</text>
</comment>
<comment type="subunit">
    <text evidence="3">Heterodimer of HisH and HisF.</text>
</comment>
<evidence type="ECO:0000256" key="11">
    <source>
        <dbReference type="RuleBase" id="RU003657"/>
    </source>
</evidence>
<dbReference type="RefSeq" id="WP_131851471.1">
    <property type="nucleotide sequence ID" value="NZ_SKFH01000008.1"/>
</dbReference>
<keyword evidence="5 11" id="KW-0028">Amino-acid biosynthesis</keyword>
<reference evidence="12 13" key="1">
    <citation type="submission" date="2019-03" db="EMBL/GenBank/DDBJ databases">
        <authorList>
            <person name="Kim M.K.M."/>
        </authorList>
    </citation>
    <scope>NUCLEOTIDE SEQUENCE [LARGE SCALE GENOMIC DNA]</scope>
    <source>
        <strain evidence="12 13">17J68-15</strain>
    </source>
</reference>
<dbReference type="GO" id="GO:0000105">
    <property type="term" value="P:L-histidine biosynthetic process"/>
    <property type="evidence" value="ECO:0007669"/>
    <property type="project" value="UniProtKB-UniPathway"/>
</dbReference>
<evidence type="ECO:0000256" key="1">
    <source>
        <dbReference type="ARBA" id="ARBA00005091"/>
    </source>
</evidence>
<comment type="function">
    <text evidence="8">IGPS catalyzes the conversion of PRFAR and glutamine to IGP, AICAR and glutamate. The HisF subunit catalyzes the cyclization activity that produces IGP and AICAR from PRFAR using the ammonia provided by the HisH subunit.</text>
</comment>
<dbReference type="OrthoDB" id="9781903at2"/>
<evidence type="ECO:0000256" key="7">
    <source>
        <dbReference type="ARBA" id="ARBA00023239"/>
    </source>
</evidence>
<keyword evidence="13" id="KW-1185">Reference proteome</keyword>
<evidence type="ECO:0000256" key="9">
    <source>
        <dbReference type="ARBA" id="ARBA00030264"/>
    </source>
</evidence>
<accession>A0A4R4E164</accession>
<comment type="caution">
    <text evidence="12">The sequence shown here is derived from an EMBL/GenBank/DDBJ whole genome shotgun (WGS) entry which is preliminary data.</text>
</comment>
<evidence type="ECO:0000313" key="13">
    <source>
        <dbReference type="Proteomes" id="UP000295164"/>
    </source>
</evidence>
<evidence type="ECO:0000256" key="10">
    <source>
        <dbReference type="ARBA" id="ARBA00047838"/>
    </source>
</evidence>
<evidence type="ECO:0000256" key="6">
    <source>
        <dbReference type="ARBA" id="ARBA00023102"/>
    </source>
</evidence>
<dbReference type="PANTHER" id="PTHR21235">
    <property type="entry name" value="IMIDAZOLE GLYCEROL PHOSPHATE SYNTHASE SUBUNIT HISF/H IGP SYNTHASE SUBUNIT HISF/H"/>
    <property type="match status" value="1"/>
</dbReference>
<evidence type="ECO:0000256" key="3">
    <source>
        <dbReference type="ARBA" id="ARBA00011152"/>
    </source>
</evidence>
<dbReference type="AlphaFoldDB" id="A0A4R4E164"/>
<dbReference type="Proteomes" id="UP000295164">
    <property type="component" value="Unassembled WGS sequence"/>
</dbReference>
<keyword evidence="7 12" id="KW-0456">Lyase</keyword>
<protein>
    <recommendedName>
        <fullName evidence="4">imidazole glycerol-phosphate synthase</fullName>
        <ecNumber evidence="4">4.3.2.10</ecNumber>
    </recommendedName>
    <alternativeName>
        <fullName evidence="9">IGP synthase cyclase subunit</fullName>
    </alternativeName>
</protein>
<dbReference type="InterPro" id="IPR006062">
    <property type="entry name" value="His_biosynth"/>
</dbReference>
<dbReference type="SUPFAM" id="SSF51366">
    <property type="entry name" value="Ribulose-phoshate binding barrel"/>
    <property type="match status" value="1"/>
</dbReference>
<gene>
    <name evidence="12" type="primary">hisF</name>
    <name evidence="12" type="ORF">E0486_07170</name>
</gene>
<dbReference type="Pfam" id="PF00977">
    <property type="entry name" value="His_biosynth"/>
    <property type="match status" value="1"/>
</dbReference>
<sequence length="254" mass="27558">MRRIRVIPVLLIHEGGLVKSVKFKNYQYVGDPINAVKIFNDKEVDEICILNISNSKAKKGPDIQAVADIVSEAFMPVAYGGGVTTMEQAEKLFYNGVEKIVLNYATVTNPQLITDIAKRYGNQAVLVSIDYKSNWLGKSGVYTLNGSEAVKRTPVEMAQFVESLGAGEIMLNSIERDGTYAGYDLDTLEKVVAAVNIPVIACGGAGSVDDFRKAVSKGASAVAAGSMFVFQRPHNAVLISYPPYQQLQETLNAQ</sequence>
<dbReference type="InterPro" id="IPR013785">
    <property type="entry name" value="Aldolase_TIM"/>
</dbReference>
<evidence type="ECO:0000256" key="2">
    <source>
        <dbReference type="ARBA" id="ARBA00009667"/>
    </source>
</evidence>